<dbReference type="InterPro" id="IPR019775">
    <property type="entry name" value="WD40_repeat_CS"/>
</dbReference>
<dbReference type="PANTHER" id="PTHR19920:SF0">
    <property type="entry name" value="CYTOSOLIC IRON-SULFUR PROTEIN ASSEMBLY PROTEIN CIAO1-RELATED"/>
    <property type="match status" value="1"/>
</dbReference>
<dbReference type="AlphaFoldDB" id="L1J0N3"/>
<dbReference type="STRING" id="905079.L1J0N3"/>
<dbReference type="PROSITE" id="PS00678">
    <property type="entry name" value="WD_REPEATS_1"/>
    <property type="match status" value="2"/>
</dbReference>
<dbReference type="EMBL" id="JH993019">
    <property type="protein sequence ID" value="EKX42071.1"/>
    <property type="molecule type" value="Genomic_DNA"/>
</dbReference>
<dbReference type="Gene3D" id="2.130.10.10">
    <property type="entry name" value="YVTN repeat-like/Quinoprotein amine dehydrogenase"/>
    <property type="match status" value="2"/>
</dbReference>
<evidence type="ECO:0000313" key="5">
    <source>
        <dbReference type="EnsemblProtists" id="EKX42071"/>
    </source>
</evidence>
<dbReference type="InterPro" id="IPR020472">
    <property type="entry name" value="WD40_PAC1"/>
</dbReference>
<dbReference type="PROSITE" id="PS50294">
    <property type="entry name" value="WD_REPEATS_REGION"/>
    <property type="match status" value="3"/>
</dbReference>
<dbReference type="eggNOG" id="KOG0263">
    <property type="taxonomic scope" value="Eukaryota"/>
</dbReference>
<dbReference type="SUPFAM" id="SSF50978">
    <property type="entry name" value="WD40 repeat-like"/>
    <property type="match status" value="1"/>
</dbReference>
<dbReference type="PROSITE" id="PS50082">
    <property type="entry name" value="WD_REPEATS_2"/>
    <property type="match status" value="5"/>
</dbReference>
<evidence type="ECO:0000256" key="1">
    <source>
        <dbReference type="ARBA" id="ARBA00022574"/>
    </source>
</evidence>
<keyword evidence="2" id="KW-0677">Repeat</keyword>
<feature type="non-terminal residue" evidence="4">
    <location>
        <position position="216"/>
    </location>
</feature>
<evidence type="ECO:0000313" key="4">
    <source>
        <dbReference type="EMBL" id="EKX42071.1"/>
    </source>
</evidence>
<dbReference type="PaxDb" id="55529-EKX42071"/>
<feature type="repeat" description="WD" evidence="3">
    <location>
        <begin position="40"/>
        <end position="70"/>
    </location>
</feature>
<dbReference type="EnsemblProtists" id="EKX42071">
    <property type="protein sequence ID" value="EKX42071"/>
    <property type="gene ID" value="GUITHDRAFT_51104"/>
</dbReference>
<proteinExistence type="predicted"/>
<feature type="non-terminal residue" evidence="4">
    <location>
        <position position="1"/>
    </location>
</feature>
<evidence type="ECO:0000256" key="3">
    <source>
        <dbReference type="PROSITE-ProRule" id="PRU00221"/>
    </source>
</evidence>
<evidence type="ECO:0000256" key="2">
    <source>
        <dbReference type="ARBA" id="ARBA00022737"/>
    </source>
</evidence>
<dbReference type="GO" id="GO:0097361">
    <property type="term" value="C:cytosolic [4Fe-4S] assembly targeting complex"/>
    <property type="evidence" value="ECO:0007669"/>
    <property type="project" value="TreeGrafter"/>
</dbReference>
<dbReference type="GO" id="GO:0016226">
    <property type="term" value="P:iron-sulfur cluster assembly"/>
    <property type="evidence" value="ECO:0007669"/>
    <property type="project" value="TreeGrafter"/>
</dbReference>
<dbReference type="HOGENOM" id="CLU_1280691_0_0_1"/>
<accession>L1J0N3</accession>
<dbReference type="RefSeq" id="XP_005829051.1">
    <property type="nucleotide sequence ID" value="XM_005828994.1"/>
</dbReference>
<dbReference type="Pfam" id="PF00400">
    <property type="entry name" value="WD40"/>
    <property type="match status" value="5"/>
</dbReference>
<evidence type="ECO:0000313" key="6">
    <source>
        <dbReference type="Proteomes" id="UP000011087"/>
    </source>
</evidence>
<reference evidence="4 6" key="1">
    <citation type="journal article" date="2012" name="Nature">
        <title>Algal genomes reveal evolutionary mosaicism and the fate of nucleomorphs.</title>
        <authorList>
            <consortium name="DOE Joint Genome Institute"/>
            <person name="Curtis B.A."/>
            <person name="Tanifuji G."/>
            <person name="Burki F."/>
            <person name="Gruber A."/>
            <person name="Irimia M."/>
            <person name="Maruyama S."/>
            <person name="Arias M.C."/>
            <person name="Ball S.G."/>
            <person name="Gile G.H."/>
            <person name="Hirakawa Y."/>
            <person name="Hopkins J.F."/>
            <person name="Kuo A."/>
            <person name="Rensing S.A."/>
            <person name="Schmutz J."/>
            <person name="Symeonidi A."/>
            <person name="Elias M."/>
            <person name="Eveleigh R.J."/>
            <person name="Herman E.K."/>
            <person name="Klute M.J."/>
            <person name="Nakayama T."/>
            <person name="Obornik M."/>
            <person name="Reyes-Prieto A."/>
            <person name="Armbrust E.V."/>
            <person name="Aves S.J."/>
            <person name="Beiko R.G."/>
            <person name="Coutinho P."/>
            <person name="Dacks J.B."/>
            <person name="Durnford D.G."/>
            <person name="Fast N.M."/>
            <person name="Green B.R."/>
            <person name="Grisdale C.J."/>
            <person name="Hempel F."/>
            <person name="Henrissat B."/>
            <person name="Hoppner M.P."/>
            <person name="Ishida K."/>
            <person name="Kim E."/>
            <person name="Koreny L."/>
            <person name="Kroth P.G."/>
            <person name="Liu Y."/>
            <person name="Malik S.B."/>
            <person name="Maier U.G."/>
            <person name="McRose D."/>
            <person name="Mock T."/>
            <person name="Neilson J.A."/>
            <person name="Onodera N.T."/>
            <person name="Poole A.M."/>
            <person name="Pritham E.J."/>
            <person name="Richards T.A."/>
            <person name="Rocap G."/>
            <person name="Roy S.W."/>
            <person name="Sarai C."/>
            <person name="Schaack S."/>
            <person name="Shirato S."/>
            <person name="Slamovits C.H."/>
            <person name="Spencer D.F."/>
            <person name="Suzuki S."/>
            <person name="Worden A.Z."/>
            <person name="Zauner S."/>
            <person name="Barry K."/>
            <person name="Bell C."/>
            <person name="Bharti A.K."/>
            <person name="Crow J.A."/>
            <person name="Grimwood J."/>
            <person name="Kramer R."/>
            <person name="Lindquist E."/>
            <person name="Lucas S."/>
            <person name="Salamov A."/>
            <person name="McFadden G.I."/>
            <person name="Lane C.E."/>
            <person name="Keeling P.J."/>
            <person name="Gray M.W."/>
            <person name="Grigoriev I.V."/>
            <person name="Archibald J.M."/>
        </authorList>
    </citation>
    <scope>NUCLEOTIDE SEQUENCE</scope>
    <source>
        <strain evidence="4 6">CCMP2712</strain>
    </source>
</reference>
<gene>
    <name evidence="4" type="ORF">GUITHDRAFT_51104</name>
</gene>
<dbReference type="KEGG" id="gtt:GUITHDRAFT_51104"/>
<dbReference type="InterPro" id="IPR001680">
    <property type="entry name" value="WD40_rpt"/>
</dbReference>
<dbReference type="PANTHER" id="PTHR19920">
    <property type="entry name" value="WD40 PROTEIN CIAO1"/>
    <property type="match status" value="1"/>
</dbReference>
<reference evidence="5" key="3">
    <citation type="submission" date="2015-06" db="UniProtKB">
        <authorList>
            <consortium name="EnsemblProtists"/>
        </authorList>
    </citation>
    <scope>IDENTIFICATION</scope>
</reference>
<keyword evidence="1 3" id="KW-0853">WD repeat</keyword>
<dbReference type="PRINTS" id="PR00320">
    <property type="entry name" value="GPROTEINBRPT"/>
</dbReference>
<organism evidence="4">
    <name type="scientific">Guillardia theta (strain CCMP2712)</name>
    <name type="common">Cryptophyte</name>
    <dbReference type="NCBI Taxonomy" id="905079"/>
    <lineage>
        <taxon>Eukaryota</taxon>
        <taxon>Cryptophyceae</taxon>
        <taxon>Pyrenomonadales</taxon>
        <taxon>Geminigeraceae</taxon>
        <taxon>Guillardia</taxon>
    </lineage>
</organism>
<reference evidence="6" key="2">
    <citation type="submission" date="2012-11" db="EMBL/GenBank/DDBJ databases">
        <authorList>
            <person name="Kuo A."/>
            <person name="Curtis B.A."/>
            <person name="Tanifuji G."/>
            <person name="Burki F."/>
            <person name="Gruber A."/>
            <person name="Irimia M."/>
            <person name="Maruyama S."/>
            <person name="Arias M.C."/>
            <person name="Ball S.G."/>
            <person name="Gile G.H."/>
            <person name="Hirakawa Y."/>
            <person name="Hopkins J.F."/>
            <person name="Rensing S.A."/>
            <person name="Schmutz J."/>
            <person name="Symeonidi A."/>
            <person name="Elias M."/>
            <person name="Eveleigh R.J."/>
            <person name="Herman E.K."/>
            <person name="Klute M.J."/>
            <person name="Nakayama T."/>
            <person name="Obornik M."/>
            <person name="Reyes-Prieto A."/>
            <person name="Armbrust E.V."/>
            <person name="Aves S.J."/>
            <person name="Beiko R.G."/>
            <person name="Coutinho P."/>
            <person name="Dacks J.B."/>
            <person name="Durnford D.G."/>
            <person name="Fast N.M."/>
            <person name="Green B.R."/>
            <person name="Grisdale C."/>
            <person name="Hempe F."/>
            <person name="Henrissat B."/>
            <person name="Hoppner M.P."/>
            <person name="Ishida K.-I."/>
            <person name="Kim E."/>
            <person name="Koreny L."/>
            <person name="Kroth P.G."/>
            <person name="Liu Y."/>
            <person name="Malik S.-B."/>
            <person name="Maier U.G."/>
            <person name="McRose D."/>
            <person name="Mock T."/>
            <person name="Neilson J.A."/>
            <person name="Onodera N.T."/>
            <person name="Poole A.M."/>
            <person name="Pritham E.J."/>
            <person name="Richards T.A."/>
            <person name="Rocap G."/>
            <person name="Roy S.W."/>
            <person name="Sarai C."/>
            <person name="Schaack S."/>
            <person name="Shirato S."/>
            <person name="Slamovits C.H."/>
            <person name="Spencer D.F."/>
            <person name="Suzuki S."/>
            <person name="Worden A.Z."/>
            <person name="Zauner S."/>
            <person name="Barry K."/>
            <person name="Bell C."/>
            <person name="Bharti A.K."/>
            <person name="Crow J.A."/>
            <person name="Grimwood J."/>
            <person name="Kramer R."/>
            <person name="Lindquist E."/>
            <person name="Lucas S."/>
            <person name="Salamov A."/>
            <person name="McFadden G.I."/>
            <person name="Lane C.E."/>
            <person name="Keeling P.J."/>
            <person name="Gray M.W."/>
            <person name="Grigoriev I.V."/>
            <person name="Archibald J.M."/>
        </authorList>
    </citation>
    <scope>NUCLEOTIDE SEQUENCE</scope>
    <source>
        <strain evidence="6">CCMP2712</strain>
    </source>
</reference>
<keyword evidence="6" id="KW-1185">Reference proteome</keyword>
<dbReference type="OMA" id="GENFHAI"/>
<dbReference type="OrthoDB" id="674604at2759"/>
<sequence length="216" mass="23692">HAAQILTVDICPSNGLVCTSGKDKKLCVYDSKKAQLVKMVYPHLHWIASAAWSPNGHLIATGSYDNTIKVNDWKAISQESKCLVGHTDYVTAVKWREDGSVIVSGSRDGTVRLWDVHKGEAIHHPFLGYNPCNAGIGYQDISDGHTHTVTTVTFQEDMVVSCSLDKTIRVWDVKSGNQVKLLTAHKGPVESLSFRADGNVFATAGGIEKKILFWDV</sequence>
<name>L1J0N3_GUITC</name>
<feature type="repeat" description="WD" evidence="3">
    <location>
        <begin position="142"/>
        <end position="181"/>
    </location>
</feature>
<dbReference type="InterPro" id="IPR036322">
    <property type="entry name" value="WD40_repeat_dom_sf"/>
</dbReference>
<feature type="repeat" description="WD" evidence="3">
    <location>
        <begin position="83"/>
        <end position="124"/>
    </location>
</feature>
<protein>
    <submittedName>
        <fullName evidence="4 5">Uncharacterized protein</fullName>
    </submittedName>
</protein>
<feature type="repeat" description="WD" evidence="3">
    <location>
        <begin position="1"/>
        <end position="39"/>
    </location>
</feature>
<dbReference type="Proteomes" id="UP000011087">
    <property type="component" value="Unassembled WGS sequence"/>
</dbReference>
<dbReference type="SMART" id="SM00320">
    <property type="entry name" value="WD40"/>
    <property type="match status" value="5"/>
</dbReference>
<dbReference type="InterPro" id="IPR015943">
    <property type="entry name" value="WD40/YVTN_repeat-like_dom_sf"/>
</dbReference>
<dbReference type="GeneID" id="17298696"/>
<feature type="repeat" description="WD" evidence="3">
    <location>
        <begin position="182"/>
        <end position="216"/>
    </location>
</feature>